<gene>
    <name evidence="8" type="ORF">GE061_015630</name>
</gene>
<dbReference type="SMART" id="SM00364">
    <property type="entry name" value="LRR_BAC"/>
    <property type="match status" value="2"/>
</dbReference>
<dbReference type="GO" id="GO:0005737">
    <property type="term" value="C:cytoplasm"/>
    <property type="evidence" value="ECO:0007669"/>
    <property type="project" value="UniProtKB-SubCell"/>
</dbReference>
<dbReference type="InterPro" id="IPR032675">
    <property type="entry name" value="LRR_dom_sf"/>
</dbReference>
<comment type="subcellular location">
    <subcellularLocation>
        <location evidence="1">Cytoplasm</location>
    </subcellularLocation>
</comment>
<evidence type="ECO:0000256" key="5">
    <source>
        <dbReference type="ARBA" id="ARBA00022737"/>
    </source>
</evidence>
<name>A0A8S9XLM5_APOLU</name>
<dbReference type="SMART" id="SM00446">
    <property type="entry name" value="LRRcap"/>
    <property type="match status" value="1"/>
</dbReference>
<evidence type="ECO:0000313" key="8">
    <source>
        <dbReference type="EMBL" id="KAF6209877.1"/>
    </source>
</evidence>
<proteinExistence type="predicted"/>
<protein>
    <recommendedName>
        <fullName evidence="2">Leucine-rich repeat-containing protein 51</fullName>
    </recommendedName>
</protein>
<dbReference type="Pfam" id="PF14580">
    <property type="entry name" value="LRR_9"/>
    <property type="match status" value="1"/>
</dbReference>
<evidence type="ECO:0000313" key="9">
    <source>
        <dbReference type="Proteomes" id="UP000466442"/>
    </source>
</evidence>
<evidence type="ECO:0000256" key="2">
    <source>
        <dbReference type="ARBA" id="ARBA00014223"/>
    </source>
</evidence>
<keyword evidence="3" id="KW-0963">Cytoplasm</keyword>
<accession>A0A8S9XLM5</accession>
<feature type="domain" description="U2A'/phosphoprotein 32 family A C-terminal" evidence="7">
    <location>
        <begin position="389"/>
        <end position="407"/>
    </location>
</feature>
<dbReference type="Proteomes" id="UP000466442">
    <property type="component" value="Unassembled WGS sequence"/>
</dbReference>
<reference evidence="8" key="1">
    <citation type="journal article" date="2021" name="Mol. Ecol. Resour.">
        <title>Apolygus lucorum genome provides insights into omnivorousness and mesophyll feeding.</title>
        <authorList>
            <person name="Liu Y."/>
            <person name="Liu H."/>
            <person name="Wang H."/>
            <person name="Huang T."/>
            <person name="Liu B."/>
            <person name="Yang B."/>
            <person name="Yin L."/>
            <person name="Li B."/>
            <person name="Zhang Y."/>
            <person name="Zhang S."/>
            <person name="Jiang F."/>
            <person name="Zhang X."/>
            <person name="Ren Y."/>
            <person name="Wang B."/>
            <person name="Wang S."/>
            <person name="Lu Y."/>
            <person name="Wu K."/>
            <person name="Fan W."/>
            <person name="Wang G."/>
        </authorList>
    </citation>
    <scope>NUCLEOTIDE SEQUENCE</scope>
    <source>
        <strain evidence="8">12Hb</strain>
    </source>
</reference>
<dbReference type="InterPro" id="IPR001611">
    <property type="entry name" value="Leu-rich_rpt"/>
</dbReference>
<evidence type="ECO:0000259" key="7">
    <source>
        <dbReference type="SMART" id="SM00446"/>
    </source>
</evidence>
<sequence length="432" mass="48302">MASIVAEIEKTVLNKYLSEELNIETKLHHLNLDPSNRVELEQKDPEKERFKENQTALKRNKDILKETDLVVARYRSRSLYSPVDGHLQACKLSYLKRLKELKHREQIRRFRHPPQLESVKVVGADPDPTFVEGTSWATKPVGILKNSSRPSAYLVTDTPTPFPRTTLDSSRKSMSDLEHRGAQSTPPSAGLFRISGEPLPGGLQGKYRQIRSTPGSAGTTRSRRGSSNPDPSDFMTDSPTTDGAVSTPETKKSQMENFGPPLDYSFKGLTSIETLKDEKPRKGVKTYKKSSGGRYSCTSLRLNNNYLDNINGIHATALQLLELPEKLTWLDLSFNKLTSLAPELASLKSLKIIYLHGNHLVDLPSVLKPLKLLDGLYSLTLHGNPLEERKGYRNKVIATLPSLKSLDFNNVTSADRKRIAALQNKKKSPNAH</sequence>
<dbReference type="PANTHER" id="PTHR46545:SF1">
    <property type="entry name" value="LEUCINE-RICH REPEAT-CONTAINING PROTEIN 51"/>
    <property type="match status" value="1"/>
</dbReference>
<evidence type="ECO:0000256" key="6">
    <source>
        <dbReference type="SAM" id="MobiDB-lite"/>
    </source>
</evidence>
<keyword evidence="4" id="KW-0433">Leucine-rich repeat</keyword>
<dbReference type="EMBL" id="WIXP02000006">
    <property type="protein sequence ID" value="KAF6209877.1"/>
    <property type="molecule type" value="Genomic_DNA"/>
</dbReference>
<evidence type="ECO:0000256" key="1">
    <source>
        <dbReference type="ARBA" id="ARBA00004496"/>
    </source>
</evidence>
<dbReference type="SUPFAM" id="SSF52058">
    <property type="entry name" value="L domain-like"/>
    <property type="match status" value="1"/>
</dbReference>
<feature type="compositionally biased region" description="Basic and acidic residues" evidence="6">
    <location>
        <begin position="169"/>
        <end position="181"/>
    </location>
</feature>
<keyword evidence="9" id="KW-1185">Reference proteome</keyword>
<evidence type="ECO:0000256" key="4">
    <source>
        <dbReference type="ARBA" id="ARBA00022614"/>
    </source>
</evidence>
<dbReference type="InterPro" id="IPR003603">
    <property type="entry name" value="U2A'_phosphoprotein32A_C"/>
</dbReference>
<organism evidence="8 9">
    <name type="scientific">Apolygus lucorum</name>
    <name type="common">Small green plant bug</name>
    <name type="synonym">Lygocoris lucorum</name>
    <dbReference type="NCBI Taxonomy" id="248454"/>
    <lineage>
        <taxon>Eukaryota</taxon>
        <taxon>Metazoa</taxon>
        <taxon>Ecdysozoa</taxon>
        <taxon>Arthropoda</taxon>
        <taxon>Hexapoda</taxon>
        <taxon>Insecta</taxon>
        <taxon>Pterygota</taxon>
        <taxon>Neoptera</taxon>
        <taxon>Paraneoptera</taxon>
        <taxon>Hemiptera</taxon>
        <taxon>Heteroptera</taxon>
        <taxon>Panheteroptera</taxon>
        <taxon>Cimicomorpha</taxon>
        <taxon>Miridae</taxon>
        <taxon>Mirini</taxon>
        <taxon>Apolygus</taxon>
    </lineage>
</organism>
<feature type="region of interest" description="Disordered" evidence="6">
    <location>
        <begin position="155"/>
        <end position="260"/>
    </location>
</feature>
<dbReference type="PANTHER" id="PTHR46545">
    <property type="entry name" value="LEUCINE-RICH REPEAT-CONTAINING PROTEIN 51"/>
    <property type="match status" value="1"/>
</dbReference>
<evidence type="ECO:0000256" key="3">
    <source>
        <dbReference type="ARBA" id="ARBA00022490"/>
    </source>
</evidence>
<feature type="compositionally biased region" description="Low complexity" evidence="6">
    <location>
        <begin position="211"/>
        <end position="220"/>
    </location>
</feature>
<comment type="caution">
    <text evidence="8">The sequence shown here is derived from an EMBL/GenBank/DDBJ whole genome shotgun (WGS) entry which is preliminary data.</text>
</comment>
<feature type="compositionally biased region" description="Polar residues" evidence="6">
    <location>
        <begin position="235"/>
        <end position="248"/>
    </location>
</feature>
<dbReference type="PROSITE" id="PS51450">
    <property type="entry name" value="LRR"/>
    <property type="match status" value="1"/>
</dbReference>
<keyword evidence="5" id="KW-0677">Repeat</keyword>
<dbReference type="AlphaFoldDB" id="A0A8S9XLM5"/>
<dbReference type="OrthoDB" id="676979at2759"/>
<dbReference type="Gene3D" id="3.80.10.10">
    <property type="entry name" value="Ribonuclease Inhibitor"/>
    <property type="match status" value="1"/>
</dbReference>